<feature type="transmembrane region" description="Helical" evidence="1">
    <location>
        <begin position="6"/>
        <end position="25"/>
    </location>
</feature>
<dbReference type="AlphaFoldDB" id="A0A7L7KZG6"/>
<keyword evidence="1" id="KW-1133">Transmembrane helix</keyword>
<keyword evidence="1" id="KW-0812">Transmembrane</keyword>
<proteinExistence type="predicted"/>
<evidence type="ECO:0000256" key="1">
    <source>
        <dbReference type="SAM" id="Phobius"/>
    </source>
</evidence>
<name>A0A7L7KZG6_9LACO</name>
<sequence length="111" mass="12988">MHNHILIVAILAVVVLILWNIPAYLESKRSKVTVLNQDYILLQNSSLLTKQTMFIPKMTIQFLKRRISLWPEKKQIAGLTVNVRSGITKRSFNIDYQKQADIDSVMKWYKE</sequence>
<dbReference type="EMBL" id="CP049366">
    <property type="protein sequence ID" value="QMT84752.1"/>
    <property type="molecule type" value="Genomic_DNA"/>
</dbReference>
<evidence type="ECO:0000313" key="3">
    <source>
        <dbReference type="Proteomes" id="UP000514410"/>
    </source>
</evidence>
<keyword evidence="3" id="KW-1185">Reference proteome</keyword>
<dbReference type="KEGG" id="cpab:G6534_09025"/>
<dbReference type="RefSeq" id="WP_153000014.1">
    <property type="nucleotide sequence ID" value="NZ_CP049366.1"/>
</dbReference>
<dbReference type="Proteomes" id="UP000514410">
    <property type="component" value="Chromosome"/>
</dbReference>
<gene>
    <name evidence="2" type="ORF">G6534_09025</name>
</gene>
<keyword evidence="1" id="KW-0472">Membrane</keyword>
<reference evidence="2 3" key="1">
    <citation type="submission" date="2020-02" db="EMBL/GenBank/DDBJ databases">
        <title>Complete Genome Sequence of Lactobacillus sp. NFFJ11 Isolated from animal feed.</title>
        <authorList>
            <person name="Jung J.Y."/>
        </authorList>
    </citation>
    <scope>NUCLEOTIDE SEQUENCE [LARGE SCALE GENOMIC DNA]</scope>
    <source>
        <strain evidence="2 3">NFFJ11</strain>
    </source>
</reference>
<organism evidence="2 3">
    <name type="scientific">Companilactobacillus pabuli</name>
    <dbReference type="NCBI Taxonomy" id="2714036"/>
    <lineage>
        <taxon>Bacteria</taxon>
        <taxon>Bacillati</taxon>
        <taxon>Bacillota</taxon>
        <taxon>Bacilli</taxon>
        <taxon>Lactobacillales</taxon>
        <taxon>Lactobacillaceae</taxon>
        <taxon>Companilactobacillus</taxon>
    </lineage>
</organism>
<evidence type="ECO:0000313" key="2">
    <source>
        <dbReference type="EMBL" id="QMT84752.1"/>
    </source>
</evidence>
<accession>A0A7L7KZG6</accession>
<protein>
    <recommendedName>
        <fullName evidence="4">DUF304 domain-containing protein</fullName>
    </recommendedName>
</protein>
<evidence type="ECO:0008006" key="4">
    <source>
        <dbReference type="Google" id="ProtNLM"/>
    </source>
</evidence>